<evidence type="ECO:0000313" key="3">
    <source>
        <dbReference type="Proteomes" id="UP001501470"/>
    </source>
</evidence>
<dbReference type="Proteomes" id="UP001501470">
    <property type="component" value="Unassembled WGS sequence"/>
</dbReference>
<reference evidence="2 3" key="1">
    <citation type="journal article" date="2019" name="Int. J. Syst. Evol. Microbiol.">
        <title>The Global Catalogue of Microorganisms (GCM) 10K type strain sequencing project: providing services to taxonomists for standard genome sequencing and annotation.</title>
        <authorList>
            <consortium name="The Broad Institute Genomics Platform"/>
            <consortium name="The Broad Institute Genome Sequencing Center for Infectious Disease"/>
            <person name="Wu L."/>
            <person name="Ma J."/>
        </authorList>
    </citation>
    <scope>NUCLEOTIDE SEQUENCE [LARGE SCALE GENOMIC DNA]</scope>
    <source>
        <strain evidence="2 3">JCM 15933</strain>
    </source>
</reference>
<dbReference type="EMBL" id="BAAAQD010000013">
    <property type="protein sequence ID" value="GAA1536210.1"/>
    <property type="molecule type" value="Genomic_DNA"/>
</dbReference>
<evidence type="ECO:0000256" key="1">
    <source>
        <dbReference type="SAM" id="MobiDB-lite"/>
    </source>
</evidence>
<name>A0ABN2BBV4_9ACTN</name>
<evidence type="ECO:0000313" key="2">
    <source>
        <dbReference type="EMBL" id="GAA1536210.1"/>
    </source>
</evidence>
<proteinExistence type="predicted"/>
<protein>
    <submittedName>
        <fullName evidence="2">Uncharacterized protein</fullName>
    </submittedName>
</protein>
<feature type="compositionally biased region" description="Basic and acidic residues" evidence="1">
    <location>
        <begin position="169"/>
        <end position="178"/>
    </location>
</feature>
<accession>A0ABN2BBV4</accession>
<keyword evidence="3" id="KW-1185">Reference proteome</keyword>
<comment type="caution">
    <text evidence="2">The sequence shown here is derived from an EMBL/GenBank/DDBJ whole genome shotgun (WGS) entry which is preliminary data.</text>
</comment>
<feature type="region of interest" description="Disordered" evidence="1">
    <location>
        <begin position="152"/>
        <end position="178"/>
    </location>
</feature>
<organism evidence="2 3">
    <name type="scientific">Dactylosporangium maewongense</name>
    <dbReference type="NCBI Taxonomy" id="634393"/>
    <lineage>
        <taxon>Bacteria</taxon>
        <taxon>Bacillati</taxon>
        <taxon>Actinomycetota</taxon>
        <taxon>Actinomycetes</taxon>
        <taxon>Micromonosporales</taxon>
        <taxon>Micromonosporaceae</taxon>
        <taxon>Dactylosporangium</taxon>
    </lineage>
</organism>
<sequence length="178" mass="19226">MPGRSEAGASRRAIPDSSKYQLARWWSGATIAAVLDSRVVPDGHGVWREGDHTVAFYLEYDTGTETLSTVAAKLPAYRRVQDLGGPRWPVLFVLPSRLREGNLRQRLAATGTSGVTVATASQDRVDTDPSGPIWALAGDTGPRRRLIDVPCELGSASPLNPGPATPDQDPLRLLRDQD</sequence>
<dbReference type="Pfam" id="PF13814">
    <property type="entry name" value="Replic_Relax"/>
    <property type="match status" value="1"/>
</dbReference>
<dbReference type="InterPro" id="IPR025855">
    <property type="entry name" value="Replic_Relax"/>
</dbReference>
<gene>
    <name evidence="2" type="ORF">GCM10009827_063330</name>
</gene>